<sequence length="40" mass="4645">MEFQENESMKKARLWAGLDELTHGFDNGGQILNRLHVFLV</sequence>
<gene>
    <name evidence="1" type="ORF">DESPIGER_0157</name>
</gene>
<organism evidence="1 2">
    <name type="scientific">Desulfovibrio piger</name>
    <dbReference type="NCBI Taxonomy" id="901"/>
    <lineage>
        <taxon>Bacteria</taxon>
        <taxon>Pseudomonadati</taxon>
        <taxon>Thermodesulfobacteriota</taxon>
        <taxon>Desulfovibrionia</taxon>
        <taxon>Desulfovibrionales</taxon>
        <taxon>Desulfovibrionaceae</taxon>
        <taxon>Desulfovibrio</taxon>
    </lineage>
</organism>
<proteinExistence type="predicted"/>
<evidence type="ECO:0000313" key="1">
    <source>
        <dbReference type="EMBL" id="SFV72059.1"/>
    </source>
</evidence>
<dbReference type="KEGG" id="dpg:DESPIGER_0157"/>
<protein>
    <submittedName>
        <fullName evidence="1">Uncharacterized protein</fullName>
    </submittedName>
</protein>
<dbReference type="AlphaFoldDB" id="A0A1K1LBG7"/>
<dbReference type="EMBL" id="LT630450">
    <property type="protein sequence ID" value="SFV72059.1"/>
    <property type="molecule type" value="Genomic_DNA"/>
</dbReference>
<keyword evidence="2" id="KW-1185">Reference proteome</keyword>
<evidence type="ECO:0000313" key="2">
    <source>
        <dbReference type="Proteomes" id="UP000186323"/>
    </source>
</evidence>
<accession>A0A1K1LBG7</accession>
<name>A0A1K1LBG7_9BACT</name>
<reference evidence="2" key="1">
    <citation type="submission" date="2016-10" db="EMBL/GenBank/DDBJ databases">
        <authorList>
            <person name="Wegmann U."/>
        </authorList>
    </citation>
    <scope>NUCLEOTIDE SEQUENCE [LARGE SCALE GENOMIC DNA]</scope>
</reference>
<dbReference type="Proteomes" id="UP000186323">
    <property type="component" value="Chromosome I"/>
</dbReference>